<feature type="coiled-coil region" evidence="1">
    <location>
        <begin position="59"/>
        <end position="86"/>
    </location>
</feature>
<keyword evidence="3" id="KW-1185">Reference proteome</keyword>
<dbReference type="EMBL" id="JAYXUD010000023">
    <property type="protein sequence ID" value="MEC6900523.1"/>
    <property type="molecule type" value="Genomic_DNA"/>
</dbReference>
<sequence length="89" mass="10119">MFDSKKLEQVAKQIQDAMPKPVKDLGNDVEQKVRQVIQSQLGKLDVVTREEFDVQTQVLLRTRQKLTELEQKMATFEAKLNAENSSTGA</sequence>
<name>A0ABU6LLT0_9GAMM</name>
<keyword evidence="1" id="KW-0175">Coiled coil</keyword>
<evidence type="ECO:0000256" key="1">
    <source>
        <dbReference type="HAMAP-Rule" id="MF_02216"/>
    </source>
</evidence>
<comment type="similarity">
    <text evidence="1">Belongs to the UbiK family.</text>
</comment>
<dbReference type="PANTHER" id="PTHR38040:SF1">
    <property type="entry name" value="UBIQUINONE BIOSYNTHESIS ACCESSORY FACTOR UBIK"/>
    <property type="match status" value="1"/>
</dbReference>
<dbReference type="Proteomes" id="UP001339429">
    <property type="component" value="Unassembled WGS sequence"/>
</dbReference>
<keyword evidence="1" id="KW-0963">Cytoplasm</keyword>
<dbReference type="Pfam" id="PF04380">
    <property type="entry name" value="BMFP"/>
    <property type="match status" value="1"/>
</dbReference>
<comment type="subcellular location">
    <subcellularLocation>
        <location evidence="1">Cytoplasm</location>
    </subcellularLocation>
</comment>
<comment type="pathway">
    <text evidence="1">Cofactor biosynthesis; ubiquinone biosynthesis.</text>
</comment>
<dbReference type="PANTHER" id="PTHR38040">
    <property type="entry name" value="UBIQUINONE BIOSYNTHESIS ACCESSORY FACTOR UBIK"/>
    <property type="match status" value="1"/>
</dbReference>
<accession>A0ABU6LLT0</accession>
<evidence type="ECO:0000313" key="3">
    <source>
        <dbReference type="Proteomes" id="UP001339429"/>
    </source>
</evidence>
<dbReference type="RefSeq" id="WP_327768412.1">
    <property type="nucleotide sequence ID" value="NZ_JAYXUC010000018.1"/>
</dbReference>
<proteinExistence type="inferred from homology"/>
<dbReference type="NCBIfam" id="NF047835">
    <property type="entry name" value="UbiqAccUbiK"/>
    <property type="match status" value="1"/>
</dbReference>
<comment type="function">
    <text evidence="1">Required for efficient ubiquinone (coenzyme Q) biosynthesis. UbiK is probably an accessory factor of Ubi enzymes and facilitates ubiquinone biosynthesis by acting as an assembly factor, a targeting factor, or both.</text>
</comment>
<comment type="caution">
    <text evidence="2">The sequence shown here is derived from an EMBL/GenBank/DDBJ whole genome shotgun (WGS) entry which is preliminary data.</text>
</comment>
<gene>
    <name evidence="1" type="primary">ubiK</name>
    <name evidence="2" type="ORF">VXS00_17930</name>
</gene>
<organism evidence="2 3">
    <name type="scientific">Photobacterium piscicola</name>
    <dbReference type="NCBI Taxonomy" id="1378299"/>
    <lineage>
        <taxon>Bacteria</taxon>
        <taxon>Pseudomonadati</taxon>
        <taxon>Pseudomonadota</taxon>
        <taxon>Gammaproteobacteria</taxon>
        <taxon>Vibrionales</taxon>
        <taxon>Vibrionaceae</taxon>
        <taxon>Photobacterium</taxon>
    </lineage>
</organism>
<dbReference type="InterPro" id="IPR007475">
    <property type="entry name" value="UbiK"/>
</dbReference>
<dbReference type="HAMAP" id="MF_02216">
    <property type="entry name" value="UbiK"/>
    <property type="match status" value="1"/>
</dbReference>
<protein>
    <recommendedName>
        <fullName evidence="1">Ubiquinone biosynthesis accessory factor UbiK</fullName>
    </recommendedName>
</protein>
<keyword evidence="1" id="KW-0831">Ubiquinone biosynthesis</keyword>
<evidence type="ECO:0000313" key="2">
    <source>
        <dbReference type="EMBL" id="MEC6900523.1"/>
    </source>
</evidence>
<reference evidence="2 3" key="1">
    <citation type="submission" date="2024-01" db="EMBL/GenBank/DDBJ databases">
        <title>Active colonisers of the gastrointestinal tract of Atlantic salmon farmed in a warm water region.</title>
        <authorList>
            <person name="Bowman J.P."/>
        </authorList>
    </citation>
    <scope>NUCLEOTIDE SEQUENCE [LARGE SCALE GENOMIC DNA]</scope>
    <source>
        <strain evidence="2 3">S4MW1</strain>
    </source>
</reference>